<feature type="repeat" description="WD" evidence="5">
    <location>
        <begin position="614"/>
        <end position="638"/>
    </location>
</feature>
<evidence type="ECO:0000313" key="8">
    <source>
        <dbReference type="EMBL" id="MBW4547771.1"/>
    </source>
</evidence>
<comment type="caution">
    <text evidence="8">The sequence shown here is derived from an EMBL/GenBank/DDBJ whole genome shotgun (WGS) entry which is preliminary data.</text>
</comment>
<dbReference type="SMART" id="SM00320">
    <property type="entry name" value="WD40"/>
    <property type="match status" value="7"/>
</dbReference>
<feature type="binding site" evidence="6">
    <location>
        <position position="66"/>
    </location>
    <ligand>
        <name>ATP</name>
        <dbReference type="ChEBI" id="CHEBI:30616"/>
    </ligand>
</feature>
<dbReference type="SMART" id="SM00220">
    <property type="entry name" value="S_TKc"/>
    <property type="match status" value="1"/>
</dbReference>
<organism evidence="8 9">
    <name type="scientific">Symplocastrum torsivum CPER-KK1</name>
    <dbReference type="NCBI Taxonomy" id="450513"/>
    <lineage>
        <taxon>Bacteria</taxon>
        <taxon>Bacillati</taxon>
        <taxon>Cyanobacteriota</taxon>
        <taxon>Cyanophyceae</taxon>
        <taxon>Oscillatoriophycideae</taxon>
        <taxon>Oscillatoriales</taxon>
        <taxon>Microcoleaceae</taxon>
        <taxon>Symplocastrum</taxon>
    </lineage>
</organism>
<evidence type="ECO:0000256" key="4">
    <source>
        <dbReference type="ARBA" id="ARBA00022840"/>
    </source>
</evidence>
<dbReference type="InterPro" id="IPR020472">
    <property type="entry name" value="WD40_PAC1"/>
</dbReference>
<dbReference type="Pfam" id="PF00069">
    <property type="entry name" value="Pkinase"/>
    <property type="match status" value="1"/>
</dbReference>
<dbReference type="PROSITE" id="PS00108">
    <property type="entry name" value="PROTEIN_KINASE_ST"/>
    <property type="match status" value="1"/>
</dbReference>
<dbReference type="AlphaFoldDB" id="A0A951UDJ9"/>
<evidence type="ECO:0000256" key="3">
    <source>
        <dbReference type="ARBA" id="ARBA00022741"/>
    </source>
</evidence>
<name>A0A951UDJ9_9CYAN</name>
<dbReference type="CDD" id="cd00200">
    <property type="entry name" value="WD40"/>
    <property type="match status" value="1"/>
</dbReference>
<sequence length="673" mass="73965">MSYCLNPDCQRASSNPVGENFCQNCGSRLLLQNRYRPLKLIGQGGFGRTFLAVDEDKPSKPYCVIKQFFPQAQGIANTQKSAELFEQEAVRLEMLGKHPQIPQFLAHFEQDNHQYLVQEFIDGQNLAQALQAEGAFSERRIRDLLNSLLPVIEFIHAQNVIHRDLKPENIICRGDGQLVLVDFGAAKYATGTALVRTGTVIGSAGYAAPEQAGGRAAFSSDLYSLGVTCLHLLTQAEPFDLYSFSEATWVWQDYLTNPISRHLRQVLDKMVKMATSQRYQSASEVLHALNSPPNLGTRTPRFTAKSAVQSPQAASPRVTPTSTLQMSNWRCVYSLERHAGSIRSLAISPDGQLLASGSDDKTIKLWHLVTGEELFTLKAHTKAVYSVAISSDGEILASGSDDKTIKIWQLKTGRQLGTITLGNWFSGDSGCVYSVAISPNREVLASLSSGGTIKLWNLNTGREIRTIKARNSWVQAVAISPDGQIVASGSDDGTILLWSLRTGKLLHTFKGHSSWIQSVAFSPDGHILASGGEDATIKLWDLRIRRELCTLKGHTQSVYALAFSPVRSVRGVGGDRTHTPLQELAFSRGDRTTEAILFMLGDQLQRKQGLGVCQMLASSSDDRTIRLWDLNTGQEFCTLRGHPSWIHAVAFTPDGQTLVSGCGDSIINIWRCD</sequence>
<feature type="repeat" description="WD" evidence="5">
    <location>
        <begin position="639"/>
        <end position="673"/>
    </location>
</feature>
<dbReference type="InterPro" id="IPR011009">
    <property type="entry name" value="Kinase-like_dom_sf"/>
</dbReference>
<dbReference type="InterPro" id="IPR008271">
    <property type="entry name" value="Ser/Thr_kinase_AS"/>
</dbReference>
<dbReference type="SUPFAM" id="SSF56112">
    <property type="entry name" value="Protein kinase-like (PK-like)"/>
    <property type="match status" value="1"/>
</dbReference>
<feature type="repeat" description="WD" evidence="5">
    <location>
        <begin position="467"/>
        <end position="508"/>
    </location>
</feature>
<feature type="repeat" description="WD" evidence="5">
    <location>
        <begin position="335"/>
        <end position="376"/>
    </location>
</feature>
<keyword evidence="2" id="KW-0677">Repeat</keyword>
<dbReference type="PROSITE" id="PS50011">
    <property type="entry name" value="PROTEIN_KINASE_DOM"/>
    <property type="match status" value="1"/>
</dbReference>
<keyword evidence="8" id="KW-0723">Serine/threonine-protein kinase</keyword>
<keyword evidence="8" id="KW-0418">Kinase</keyword>
<evidence type="ECO:0000256" key="1">
    <source>
        <dbReference type="ARBA" id="ARBA00022574"/>
    </source>
</evidence>
<dbReference type="PROSITE" id="PS00107">
    <property type="entry name" value="PROTEIN_KINASE_ATP"/>
    <property type="match status" value="1"/>
</dbReference>
<evidence type="ECO:0000256" key="6">
    <source>
        <dbReference type="PROSITE-ProRule" id="PRU10141"/>
    </source>
</evidence>
<dbReference type="InterPro" id="IPR019775">
    <property type="entry name" value="WD40_repeat_CS"/>
</dbReference>
<dbReference type="SUPFAM" id="SSF50978">
    <property type="entry name" value="WD40 repeat-like"/>
    <property type="match status" value="1"/>
</dbReference>
<dbReference type="InterPro" id="IPR000719">
    <property type="entry name" value="Prot_kinase_dom"/>
</dbReference>
<dbReference type="Gene3D" id="2.130.10.10">
    <property type="entry name" value="YVTN repeat-like/Quinoprotein amine dehydrogenase"/>
    <property type="match status" value="3"/>
</dbReference>
<dbReference type="GO" id="GO:0004674">
    <property type="term" value="F:protein serine/threonine kinase activity"/>
    <property type="evidence" value="ECO:0007669"/>
    <property type="project" value="UniProtKB-KW"/>
</dbReference>
<feature type="domain" description="Protein kinase" evidence="7">
    <location>
        <begin position="35"/>
        <end position="290"/>
    </location>
</feature>
<keyword evidence="1 5" id="KW-0853">WD repeat</keyword>
<reference evidence="8" key="2">
    <citation type="journal article" date="2022" name="Microbiol. Resour. Announc.">
        <title>Metagenome Sequencing to Explore Phylogenomics of Terrestrial Cyanobacteria.</title>
        <authorList>
            <person name="Ward R.D."/>
            <person name="Stajich J.E."/>
            <person name="Johansen J.R."/>
            <person name="Huntemann M."/>
            <person name="Clum A."/>
            <person name="Foster B."/>
            <person name="Foster B."/>
            <person name="Roux S."/>
            <person name="Palaniappan K."/>
            <person name="Varghese N."/>
            <person name="Mukherjee S."/>
            <person name="Reddy T.B.K."/>
            <person name="Daum C."/>
            <person name="Copeland A."/>
            <person name="Chen I.A."/>
            <person name="Ivanova N.N."/>
            <person name="Kyrpides N.C."/>
            <person name="Shapiro N."/>
            <person name="Eloe-Fadrosh E.A."/>
            <person name="Pietrasiak N."/>
        </authorList>
    </citation>
    <scope>NUCLEOTIDE SEQUENCE</scope>
    <source>
        <strain evidence="8">CPER-KK1</strain>
    </source>
</reference>
<dbReference type="NCBIfam" id="NF045510">
    <property type="entry name" value="4Cys_prefix_kin"/>
    <property type="match status" value="1"/>
</dbReference>
<dbReference type="Gene3D" id="1.10.510.10">
    <property type="entry name" value="Transferase(Phosphotransferase) domain 1"/>
    <property type="match status" value="1"/>
</dbReference>
<dbReference type="InterPro" id="IPR050349">
    <property type="entry name" value="WD_LIS1/nudF_dynein_reg"/>
</dbReference>
<proteinExistence type="predicted"/>
<evidence type="ECO:0000259" key="7">
    <source>
        <dbReference type="PROSITE" id="PS50011"/>
    </source>
</evidence>
<keyword evidence="8" id="KW-0808">Transferase</keyword>
<evidence type="ECO:0000313" key="9">
    <source>
        <dbReference type="Proteomes" id="UP000753908"/>
    </source>
</evidence>
<keyword evidence="3 6" id="KW-0547">Nucleotide-binding</keyword>
<feature type="repeat" description="WD" evidence="5">
    <location>
        <begin position="509"/>
        <end position="550"/>
    </location>
</feature>
<reference evidence="8" key="1">
    <citation type="submission" date="2021-05" db="EMBL/GenBank/DDBJ databases">
        <authorList>
            <person name="Pietrasiak N."/>
            <person name="Ward R."/>
            <person name="Stajich J.E."/>
            <person name="Kurbessoian T."/>
        </authorList>
    </citation>
    <scope>NUCLEOTIDE SEQUENCE</scope>
    <source>
        <strain evidence="8">CPER-KK1</strain>
    </source>
</reference>
<accession>A0A951UDJ9</accession>
<gene>
    <name evidence="8" type="ORF">KME25_25500</name>
</gene>
<dbReference type="Pfam" id="PF00400">
    <property type="entry name" value="WD40"/>
    <property type="match status" value="2"/>
</dbReference>
<dbReference type="InterPro" id="IPR017441">
    <property type="entry name" value="Protein_kinase_ATP_BS"/>
</dbReference>
<dbReference type="EMBL" id="JAHHIF010000048">
    <property type="protein sequence ID" value="MBW4547771.1"/>
    <property type="molecule type" value="Genomic_DNA"/>
</dbReference>
<dbReference type="Proteomes" id="UP000753908">
    <property type="component" value="Unassembled WGS sequence"/>
</dbReference>
<dbReference type="PRINTS" id="PR00320">
    <property type="entry name" value="GPROTEINBRPT"/>
</dbReference>
<dbReference type="Pfam" id="PF25173">
    <property type="entry name" value="Beta-prop_WDR3_1st"/>
    <property type="match status" value="1"/>
</dbReference>
<evidence type="ECO:0000256" key="2">
    <source>
        <dbReference type="ARBA" id="ARBA00022737"/>
    </source>
</evidence>
<evidence type="ECO:0000256" key="5">
    <source>
        <dbReference type="PROSITE-ProRule" id="PRU00221"/>
    </source>
</evidence>
<dbReference type="PROSITE" id="PS50082">
    <property type="entry name" value="WD_REPEATS_2"/>
    <property type="match status" value="7"/>
</dbReference>
<dbReference type="PANTHER" id="PTHR44129">
    <property type="entry name" value="WD REPEAT-CONTAINING PROTEIN POP1"/>
    <property type="match status" value="1"/>
</dbReference>
<protein>
    <submittedName>
        <fullName evidence="8">Serine/threonine protein kinase</fullName>
    </submittedName>
</protein>
<dbReference type="InterPro" id="IPR036322">
    <property type="entry name" value="WD40_repeat_dom_sf"/>
</dbReference>
<dbReference type="PROSITE" id="PS00678">
    <property type="entry name" value="WD_REPEATS_1"/>
    <property type="match status" value="2"/>
</dbReference>
<dbReference type="InterPro" id="IPR001680">
    <property type="entry name" value="WD40_rpt"/>
</dbReference>
<feature type="repeat" description="WD" evidence="5">
    <location>
        <begin position="377"/>
        <end position="418"/>
    </location>
</feature>
<feature type="repeat" description="WD" evidence="5">
    <location>
        <begin position="425"/>
        <end position="466"/>
    </location>
</feature>
<dbReference type="InterPro" id="IPR015943">
    <property type="entry name" value="WD40/YVTN_repeat-like_dom_sf"/>
</dbReference>
<dbReference type="GO" id="GO:0005524">
    <property type="term" value="F:ATP binding"/>
    <property type="evidence" value="ECO:0007669"/>
    <property type="project" value="UniProtKB-UniRule"/>
</dbReference>
<dbReference type="CDD" id="cd14014">
    <property type="entry name" value="STKc_PknB_like"/>
    <property type="match status" value="1"/>
</dbReference>
<keyword evidence="4 6" id="KW-0067">ATP-binding</keyword>
<dbReference type="PROSITE" id="PS50294">
    <property type="entry name" value="WD_REPEATS_REGION"/>
    <property type="match status" value="6"/>
</dbReference>